<dbReference type="SUPFAM" id="SSF53335">
    <property type="entry name" value="S-adenosyl-L-methionine-dependent methyltransferases"/>
    <property type="match status" value="1"/>
</dbReference>
<comment type="catalytic activity">
    <reaction evidence="5">
        <text>L-glutaminyl-[peptide chain release factor] + S-adenosyl-L-methionine = N(5)-methyl-L-glutaminyl-[peptide chain release factor] + S-adenosyl-L-homocysteine + H(+)</text>
        <dbReference type="Rhea" id="RHEA:42896"/>
        <dbReference type="Rhea" id="RHEA-COMP:10271"/>
        <dbReference type="Rhea" id="RHEA-COMP:10272"/>
        <dbReference type="ChEBI" id="CHEBI:15378"/>
        <dbReference type="ChEBI" id="CHEBI:30011"/>
        <dbReference type="ChEBI" id="CHEBI:57856"/>
        <dbReference type="ChEBI" id="CHEBI:59789"/>
        <dbReference type="ChEBI" id="CHEBI:61891"/>
        <dbReference type="EC" id="2.1.1.297"/>
    </reaction>
</comment>
<dbReference type="InterPro" id="IPR022446">
    <property type="entry name" value="MeTrfrase_put"/>
</dbReference>
<evidence type="ECO:0000259" key="6">
    <source>
        <dbReference type="Pfam" id="PF05175"/>
    </source>
</evidence>
<dbReference type="InterPro" id="IPR029063">
    <property type="entry name" value="SAM-dependent_MTases_sf"/>
</dbReference>
<dbReference type="CDD" id="cd02440">
    <property type="entry name" value="AdoMet_MTases"/>
    <property type="match status" value="1"/>
</dbReference>
<keyword evidence="8" id="KW-1185">Reference proteome</keyword>
<proteinExistence type="predicted"/>
<dbReference type="GO" id="GO:0102559">
    <property type="term" value="F:peptide chain release factor N(5)-glutamine methyltransferase activity"/>
    <property type="evidence" value="ECO:0007669"/>
    <property type="project" value="UniProtKB-EC"/>
</dbReference>
<evidence type="ECO:0000256" key="4">
    <source>
        <dbReference type="ARBA" id="ARBA00022691"/>
    </source>
</evidence>
<dbReference type="AlphaFoldDB" id="A0A561U962"/>
<keyword evidence="3 7" id="KW-0808">Transferase</keyword>
<evidence type="ECO:0000313" key="8">
    <source>
        <dbReference type="Proteomes" id="UP000316184"/>
    </source>
</evidence>
<dbReference type="Gene3D" id="3.40.50.150">
    <property type="entry name" value="Vaccinia Virus protein VP39"/>
    <property type="match status" value="1"/>
</dbReference>
<evidence type="ECO:0000313" key="7">
    <source>
        <dbReference type="EMBL" id="TWF95899.1"/>
    </source>
</evidence>
<dbReference type="Pfam" id="PF05175">
    <property type="entry name" value="MTS"/>
    <property type="match status" value="1"/>
</dbReference>
<feature type="domain" description="Methyltransferase small" evidence="6">
    <location>
        <begin position="64"/>
        <end position="165"/>
    </location>
</feature>
<dbReference type="RefSeq" id="WP_222429362.1">
    <property type="nucleotide sequence ID" value="NZ_VIWX01000002.1"/>
</dbReference>
<evidence type="ECO:0000256" key="2">
    <source>
        <dbReference type="ARBA" id="ARBA00022603"/>
    </source>
</evidence>
<dbReference type="GO" id="GO:0032259">
    <property type="term" value="P:methylation"/>
    <property type="evidence" value="ECO:0007669"/>
    <property type="project" value="UniProtKB-KW"/>
</dbReference>
<dbReference type="NCBIfam" id="TIGR00536">
    <property type="entry name" value="hemK_fam"/>
    <property type="match status" value="1"/>
</dbReference>
<comment type="caution">
    <text evidence="7">The sequence shown here is derived from an EMBL/GenBank/DDBJ whole genome shotgun (WGS) entry which is preliminary data.</text>
</comment>
<name>A0A561U962_9PSEU</name>
<accession>A0A561U962</accession>
<dbReference type="InterPro" id="IPR050320">
    <property type="entry name" value="N5-glutamine_MTase"/>
</dbReference>
<gene>
    <name evidence="7" type="ORF">FHU35_12899</name>
</gene>
<keyword evidence="2 7" id="KW-0489">Methyltransferase</keyword>
<dbReference type="InterPro" id="IPR004556">
    <property type="entry name" value="HemK-like"/>
</dbReference>
<dbReference type="EC" id="2.1.1.297" evidence="1"/>
<evidence type="ECO:0000256" key="3">
    <source>
        <dbReference type="ARBA" id="ARBA00022679"/>
    </source>
</evidence>
<dbReference type="Proteomes" id="UP000316184">
    <property type="component" value="Unassembled WGS sequence"/>
</dbReference>
<dbReference type="PANTHER" id="PTHR18895:SF74">
    <property type="entry name" value="MTRF1L RELEASE FACTOR GLUTAMINE METHYLTRANSFERASE"/>
    <property type="match status" value="1"/>
</dbReference>
<dbReference type="NCBIfam" id="TIGR03704">
    <property type="entry name" value="PrmC_rel_meth"/>
    <property type="match status" value="1"/>
</dbReference>
<reference evidence="7 8" key="1">
    <citation type="submission" date="2019-06" db="EMBL/GenBank/DDBJ databases">
        <title>Sequencing the genomes of 1000 actinobacteria strains.</title>
        <authorList>
            <person name="Klenk H.-P."/>
        </authorList>
    </citation>
    <scope>NUCLEOTIDE SEQUENCE [LARGE SCALE GENOMIC DNA]</scope>
    <source>
        <strain evidence="7 8">DSM 46699</strain>
    </source>
</reference>
<sequence>MGRDEVTGRLRAAGCVFAEDEAQLLFGEAGGDEVRLERMLAERVSGVPLEQVVGWAWFRGARIVVAPGVFVPRRRTEHLVELALEGLGAGDVVVDVCCGSGAVAASVLAGCPDAVVWAVDVDERAVECARVNVAGGRVAAGDLFSPLPSELAGRVRVITANAPYVPSGQVGLMPPEARDYEPRVALDGGADGLAVQARVIAEAPRWLAAGGVLLVETSREQAEGTAELMSAAGLVPRVSRCEELEATVVRGLVA</sequence>
<dbReference type="InterPro" id="IPR007848">
    <property type="entry name" value="Small_mtfrase_dom"/>
</dbReference>
<evidence type="ECO:0000256" key="1">
    <source>
        <dbReference type="ARBA" id="ARBA00012771"/>
    </source>
</evidence>
<dbReference type="PANTHER" id="PTHR18895">
    <property type="entry name" value="HEMK METHYLTRANSFERASE"/>
    <property type="match status" value="1"/>
</dbReference>
<organism evidence="7 8">
    <name type="scientific">Saccharopolyspora dendranthemae</name>
    <dbReference type="NCBI Taxonomy" id="1181886"/>
    <lineage>
        <taxon>Bacteria</taxon>
        <taxon>Bacillati</taxon>
        <taxon>Actinomycetota</taxon>
        <taxon>Actinomycetes</taxon>
        <taxon>Pseudonocardiales</taxon>
        <taxon>Pseudonocardiaceae</taxon>
        <taxon>Saccharopolyspora</taxon>
    </lineage>
</organism>
<protein>
    <recommendedName>
        <fullName evidence="1">peptide chain release factor N(5)-glutamine methyltransferase</fullName>
        <ecNumber evidence="1">2.1.1.297</ecNumber>
    </recommendedName>
</protein>
<keyword evidence="4" id="KW-0949">S-adenosyl-L-methionine</keyword>
<evidence type="ECO:0000256" key="5">
    <source>
        <dbReference type="ARBA" id="ARBA00048391"/>
    </source>
</evidence>
<dbReference type="EMBL" id="VIWX01000002">
    <property type="protein sequence ID" value="TWF95899.1"/>
    <property type="molecule type" value="Genomic_DNA"/>
</dbReference>